<dbReference type="PROSITE" id="PS50041">
    <property type="entry name" value="C_TYPE_LECTIN_2"/>
    <property type="match status" value="1"/>
</dbReference>
<dbReference type="PROSITE" id="PS00615">
    <property type="entry name" value="C_TYPE_LECTIN_1"/>
    <property type="match status" value="1"/>
</dbReference>
<protein>
    <recommendedName>
        <fullName evidence="3">C-type lectin domain-containing protein</fullName>
    </recommendedName>
</protein>
<dbReference type="InterPro" id="IPR016186">
    <property type="entry name" value="C-type_lectin-like/link_sf"/>
</dbReference>
<dbReference type="SUPFAM" id="SSF56436">
    <property type="entry name" value="C-type lectin-like"/>
    <property type="match status" value="1"/>
</dbReference>
<accession>A0AAE1TM44</accession>
<keyword evidence="2" id="KW-0732">Signal</keyword>
<feature type="domain" description="C-type lectin" evidence="3">
    <location>
        <begin position="58"/>
        <end position="176"/>
    </location>
</feature>
<dbReference type="AlphaFoldDB" id="A0AAE1TM44"/>
<dbReference type="EMBL" id="JAWZYT010006355">
    <property type="protein sequence ID" value="KAK4288319.1"/>
    <property type="molecule type" value="Genomic_DNA"/>
</dbReference>
<evidence type="ECO:0000259" key="3">
    <source>
        <dbReference type="PROSITE" id="PS50041"/>
    </source>
</evidence>
<dbReference type="CDD" id="cd00037">
    <property type="entry name" value="CLECT"/>
    <property type="match status" value="1"/>
</dbReference>
<feature type="signal peptide" evidence="2">
    <location>
        <begin position="1"/>
        <end position="18"/>
    </location>
</feature>
<dbReference type="InterPro" id="IPR016187">
    <property type="entry name" value="CTDL_fold"/>
</dbReference>
<dbReference type="Proteomes" id="UP001292094">
    <property type="component" value="Unassembled WGS sequence"/>
</dbReference>
<evidence type="ECO:0000313" key="5">
    <source>
        <dbReference type="Proteomes" id="UP001292094"/>
    </source>
</evidence>
<keyword evidence="5" id="KW-1185">Reference proteome</keyword>
<dbReference type="SMART" id="SM00034">
    <property type="entry name" value="CLECT"/>
    <property type="match status" value="1"/>
</dbReference>
<dbReference type="PANTHER" id="PTHR22803">
    <property type="entry name" value="MANNOSE, PHOSPHOLIPASE, LECTIN RECEPTOR RELATED"/>
    <property type="match status" value="1"/>
</dbReference>
<evidence type="ECO:0000256" key="2">
    <source>
        <dbReference type="SAM" id="SignalP"/>
    </source>
</evidence>
<proteinExistence type="predicted"/>
<dbReference type="InterPro" id="IPR001304">
    <property type="entry name" value="C-type_lectin-like"/>
</dbReference>
<gene>
    <name evidence="4" type="ORF">Pmani_038644</name>
</gene>
<reference evidence="4" key="1">
    <citation type="submission" date="2023-11" db="EMBL/GenBank/DDBJ databases">
        <title>Genome assemblies of two species of porcelain crab, Petrolisthes cinctipes and Petrolisthes manimaculis (Anomura: Porcellanidae).</title>
        <authorList>
            <person name="Angst P."/>
        </authorList>
    </citation>
    <scope>NUCLEOTIDE SEQUENCE</scope>
    <source>
        <strain evidence="4">PB745_02</strain>
        <tissue evidence="4">Gill</tissue>
    </source>
</reference>
<dbReference type="Gene3D" id="3.10.100.10">
    <property type="entry name" value="Mannose-Binding Protein A, subunit A"/>
    <property type="match status" value="1"/>
</dbReference>
<name>A0AAE1TM44_9EUCA</name>
<comment type="caution">
    <text evidence="4">The sequence shown here is derived from an EMBL/GenBank/DDBJ whole genome shotgun (WGS) entry which is preliminary data.</text>
</comment>
<feature type="chain" id="PRO_5041935297" description="C-type lectin domain-containing protein" evidence="2">
    <location>
        <begin position="19"/>
        <end position="178"/>
    </location>
</feature>
<organism evidence="4 5">
    <name type="scientific">Petrolisthes manimaculis</name>
    <dbReference type="NCBI Taxonomy" id="1843537"/>
    <lineage>
        <taxon>Eukaryota</taxon>
        <taxon>Metazoa</taxon>
        <taxon>Ecdysozoa</taxon>
        <taxon>Arthropoda</taxon>
        <taxon>Crustacea</taxon>
        <taxon>Multicrustacea</taxon>
        <taxon>Malacostraca</taxon>
        <taxon>Eumalacostraca</taxon>
        <taxon>Eucarida</taxon>
        <taxon>Decapoda</taxon>
        <taxon>Pleocyemata</taxon>
        <taxon>Anomura</taxon>
        <taxon>Galatheoidea</taxon>
        <taxon>Porcellanidae</taxon>
        <taxon>Petrolisthes</taxon>
    </lineage>
</organism>
<dbReference type="Pfam" id="PF00059">
    <property type="entry name" value="Lectin_C"/>
    <property type="match status" value="1"/>
</dbReference>
<sequence>MVAMKVLVCLLALRLVMAATNVIHEAGLGPAVTNQMFCSRDENSHEETRRCPFPFQALGKECYYFGKNPLKNWQEARSHCLGLGGDLATPSHPYKLYSYILDNFASPAHEWWVGASLNHQRSGFEYITTNEPLRSGDWHPTLPQARPGQDCAYIHPHNQRPWANFPCTNVERFICQYP</sequence>
<evidence type="ECO:0000313" key="4">
    <source>
        <dbReference type="EMBL" id="KAK4288319.1"/>
    </source>
</evidence>
<dbReference type="InterPro" id="IPR018378">
    <property type="entry name" value="C-type_lectin_CS"/>
</dbReference>
<evidence type="ECO:0000256" key="1">
    <source>
        <dbReference type="ARBA" id="ARBA00023157"/>
    </source>
</evidence>
<keyword evidence="1" id="KW-1015">Disulfide bond</keyword>
<dbReference type="InterPro" id="IPR050111">
    <property type="entry name" value="C-type_lectin/snaclec_domain"/>
</dbReference>